<evidence type="ECO:0000259" key="15">
    <source>
        <dbReference type="Pfam" id="PF01326"/>
    </source>
</evidence>
<dbReference type="GeneID" id="73044982"/>
<comment type="cofactor">
    <cofactor evidence="1 12">
        <name>Mg(2+)</name>
        <dbReference type="ChEBI" id="CHEBI:18420"/>
    </cofactor>
</comment>
<reference evidence="17 18" key="1">
    <citation type="journal article" date="2019" name="Int. J. Syst. Evol. Microbiol.">
        <title>The Global Catalogue of Microorganisms (GCM) 10K type strain sequencing project: providing services to taxonomists for standard genome sequencing and annotation.</title>
        <authorList>
            <consortium name="The Broad Institute Genomics Platform"/>
            <consortium name="The Broad Institute Genome Sequencing Center for Infectious Disease"/>
            <person name="Wu L."/>
            <person name="Ma J."/>
        </authorList>
    </citation>
    <scope>NUCLEOTIDE SEQUENCE [LARGE SCALE GENOMIC DNA]</scope>
    <source>
        <strain evidence="17 18">XZYJ18</strain>
    </source>
</reference>
<dbReference type="Gene3D" id="3.50.30.10">
    <property type="entry name" value="Phosphohistidine domain"/>
    <property type="match status" value="1"/>
</dbReference>
<dbReference type="InterPro" id="IPR000121">
    <property type="entry name" value="PEP_util_C"/>
</dbReference>
<dbReference type="InterPro" id="IPR040442">
    <property type="entry name" value="Pyrv_kinase-like_dom_sf"/>
</dbReference>
<sequence>MAVLWLDEITADDLELVGGKGASLGELTGAGLPVPSGFVVSAGTYRSFIEDTGIAEELFEAVDVDAEDSAALAEAQSRAKELVLETEMPEEIRREILDSYDDLGGVSESDDSEARGTGSRAGENFVAVRSSATAEDLPDASFAGQQETFLNVTREDLVDRVKRCWASLFTQRAIYYRQEKGFDHSVVDIAVVVQRMVDAEKSGVMFTSHPSTGDPRIIIEAAWGLGEAVVSGSVSPDNYVVDRETGAVEELTIADKKTMMEKDEATGETVEREVAEDKREAQVLDEADIARLVELGERVEDHYGTPQDVEWAIVDGEVLMLQSRPITTIDEGETEIQTDATDASASESEGIADGSGAVETASAESDAGSGAGEGDVLVSGLGASPGIASGAVRIVTQLDQLDKVSEGDIIVTEMTTPDMVPAMKRAAGIATDEGGMTSHAAIVSRELGVPAVVGCTDATTTLTDDQRITIDGDKGTITEGRKETTEEREPIEEARPKTPVKPMTATEVKVNVSIPEAAERAAATGADGVGLLRMEHMILSTNKTPARYIDDHGVDAYVNEIVEGVRGVADEFYPRPVRVRTLDAPTDEFRQLQGGEDEPDEHNPMLGYRGIRRSLDRPDVFAHELDAFARLYEMGYDNVELMLPLVNDAEDVIQARNLMEESGIDPEKRTWGVMIETPASALGVEEMAEQGIDFASFGTNDLTQYTLAVDRNNEKVADRFDELHPSVLQLISQTIETCREHDVDTSICGQAGSKPKMVQHLVDEGVSSISANIDAVRDVQHEVKRVEQKLLLDSVR</sequence>
<dbReference type="Pfam" id="PF02896">
    <property type="entry name" value="PEP-utilizers_C"/>
    <property type="match status" value="1"/>
</dbReference>
<keyword evidence="6 12" id="KW-0479">Metal-binding</keyword>
<keyword evidence="7 12" id="KW-0547">Nucleotide-binding</keyword>
<keyword evidence="5 12" id="KW-0808">Transferase</keyword>
<comment type="pathway">
    <text evidence="3 12">Carbohydrate biosynthesis; gluconeogenesis.</text>
</comment>
<evidence type="ECO:0000259" key="16">
    <source>
        <dbReference type="Pfam" id="PF02896"/>
    </source>
</evidence>
<evidence type="ECO:0000256" key="3">
    <source>
        <dbReference type="ARBA" id="ARBA00004742"/>
    </source>
</evidence>
<dbReference type="Proteomes" id="UP001595945">
    <property type="component" value="Unassembled WGS sequence"/>
</dbReference>
<evidence type="ECO:0000256" key="7">
    <source>
        <dbReference type="ARBA" id="ARBA00022741"/>
    </source>
</evidence>
<dbReference type="Gene3D" id="3.30.1490.20">
    <property type="entry name" value="ATP-grasp fold, A domain"/>
    <property type="match status" value="1"/>
</dbReference>
<organism evidence="17 18">
    <name type="scientific">Halorussus aquaticus</name>
    <dbReference type="NCBI Taxonomy" id="2953748"/>
    <lineage>
        <taxon>Archaea</taxon>
        <taxon>Methanobacteriati</taxon>
        <taxon>Methanobacteriota</taxon>
        <taxon>Stenosarchaea group</taxon>
        <taxon>Halobacteria</taxon>
        <taxon>Halobacteriales</taxon>
        <taxon>Haladaptataceae</taxon>
        <taxon>Halorussus</taxon>
    </lineage>
</organism>
<dbReference type="InterPro" id="IPR018274">
    <property type="entry name" value="PEP_util_AS"/>
</dbReference>
<protein>
    <recommendedName>
        <fullName evidence="12">Phosphoenolpyruvate synthase</fullName>
        <shortName evidence="12">PEP synthase</shortName>
        <ecNumber evidence="12">2.7.9.2</ecNumber>
    </recommendedName>
    <alternativeName>
        <fullName evidence="12">Pyruvate, water dikinase</fullName>
    </alternativeName>
</protein>
<proteinExistence type="inferred from homology"/>
<evidence type="ECO:0000256" key="8">
    <source>
        <dbReference type="ARBA" id="ARBA00022777"/>
    </source>
</evidence>
<keyword evidence="10 12" id="KW-0460">Magnesium</keyword>
<dbReference type="Pfam" id="PF01326">
    <property type="entry name" value="PPDK_N"/>
    <property type="match status" value="1"/>
</dbReference>
<dbReference type="InterPro" id="IPR006319">
    <property type="entry name" value="PEP_synth"/>
</dbReference>
<dbReference type="InterPro" id="IPR015813">
    <property type="entry name" value="Pyrv/PenolPyrv_kinase-like_dom"/>
</dbReference>
<dbReference type="PROSITE" id="PS00370">
    <property type="entry name" value="PEP_ENZYMES_PHOS_SITE"/>
    <property type="match status" value="1"/>
</dbReference>
<dbReference type="GO" id="GO:0008986">
    <property type="term" value="F:pyruvate, water dikinase activity"/>
    <property type="evidence" value="ECO:0007669"/>
    <property type="project" value="UniProtKB-EC"/>
</dbReference>
<evidence type="ECO:0000256" key="5">
    <source>
        <dbReference type="ARBA" id="ARBA00022679"/>
    </source>
</evidence>
<evidence type="ECO:0000256" key="6">
    <source>
        <dbReference type="ARBA" id="ARBA00022723"/>
    </source>
</evidence>
<dbReference type="InterPro" id="IPR036637">
    <property type="entry name" value="Phosphohistidine_dom_sf"/>
</dbReference>
<comment type="catalytic activity">
    <reaction evidence="11 12">
        <text>pyruvate + ATP + H2O = phosphoenolpyruvate + AMP + phosphate + 2 H(+)</text>
        <dbReference type="Rhea" id="RHEA:11364"/>
        <dbReference type="ChEBI" id="CHEBI:15361"/>
        <dbReference type="ChEBI" id="CHEBI:15377"/>
        <dbReference type="ChEBI" id="CHEBI:15378"/>
        <dbReference type="ChEBI" id="CHEBI:30616"/>
        <dbReference type="ChEBI" id="CHEBI:43474"/>
        <dbReference type="ChEBI" id="CHEBI:58702"/>
        <dbReference type="ChEBI" id="CHEBI:456215"/>
        <dbReference type="EC" id="2.7.9.2"/>
    </reaction>
</comment>
<dbReference type="RefSeq" id="WP_254269916.1">
    <property type="nucleotide sequence ID" value="NZ_CP100400.1"/>
</dbReference>
<dbReference type="InterPro" id="IPR002192">
    <property type="entry name" value="PPDK_AMP/ATP-bd"/>
</dbReference>
<dbReference type="Pfam" id="PF00391">
    <property type="entry name" value="PEP-utilizers"/>
    <property type="match status" value="1"/>
</dbReference>
<keyword evidence="8 12" id="KW-0418">Kinase</keyword>
<evidence type="ECO:0000256" key="13">
    <source>
        <dbReference type="SAM" id="MobiDB-lite"/>
    </source>
</evidence>
<dbReference type="Gene3D" id="3.30.470.20">
    <property type="entry name" value="ATP-grasp fold, B domain"/>
    <property type="match status" value="1"/>
</dbReference>
<keyword evidence="18" id="KW-1185">Reference proteome</keyword>
<evidence type="ECO:0000313" key="17">
    <source>
        <dbReference type="EMBL" id="MFC4824334.1"/>
    </source>
</evidence>
<evidence type="ECO:0000256" key="4">
    <source>
        <dbReference type="ARBA" id="ARBA00007837"/>
    </source>
</evidence>
<feature type="domain" description="PEP-utilising enzyme C-terminal" evidence="16">
    <location>
        <begin position="497"/>
        <end position="787"/>
    </location>
</feature>
<evidence type="ECO:0000313" key="18">
    <source>
        <dbReference type="Proteomes" id="UP001595945"/>
    </source>
</evidence>
<accession>A0ABD5Q0T5</accession>
<comment type="function">
    <text evidence="2 12">Catalyzes the phosphorylation of pyruvate to phosphoenolpyruvate.</text>
</comment>
<dbReference type="InterPro" id="IPR008279">
    <property type="entry name" value="PEP-util_enz_mobile_dom"/>
</dbReference>
<dbReference type="NCBIfam" id="TIGR01418">
    <property type="entry name" value="PEP_synth"/>
    <property type="match status" value="1"/>
</dbReference>
<dbReference type="FunFam" id="3.30.1490.20:FF:000010">
    <property type="entry name" value="Phosphoenolpyruvate synthase"/>
    <property type="match status" value="1"/>
</dbReference>
<evidence type="ECO:0000256" key="2">
    <source>
        <dbReference type="ARBA" id="ARBA00002988"/>
    </source>
</evidence>
<dbReference type="GO" id="GO:0005524">
    <property type="term" value="F:ATP binding"/>
    <property type="evidence" value="ECO:0007669"/>
    <property type="project" value="UniProtKB-KW"/>
</dbReference>
<dbReference type="Gene3D" id="3.20.20.60">
    <property type="entry name" value="Phosphoenolpyruvate-binding domains"/>
    <property type="match status" value="1"/>
</dbReference>
<evidence type="ECO:0000256" key="12">
    <source>
        <dbReference type="PIRNR" id="PIRNR000854"/>
    </source>
</evidence>
<dbReference type="PIRSF" id="PIRSF000854">
    <property type="entry name" value="PEP_synthase"/>
    <property type="match status" value="1"/>
</dbReference>
<dbReference type="PANTHER" id="PTHR43030">
    <property type="entry name" value="PHOSPHOENOLPYRUVATE SYNTHASE"/>
    <property type="match status" value="1"/>
</dbReference>
<dbReference type="EMBL" id="JBHSHT010000001">
    <property type="protein sequence ID" value="MFC4824334.1"/>
    <property type="molecule type" value="Genomic_DNA"/>
</dbReference>
<dbReference type="PRINTS" id="PR01736">
    <property type="entry name" value="PHPHTRNFRASE"/>
</dbReference>
<feature type="region of interest" description="Disordered" evidence="13">
    <location>
        <begin position="330"/>
        <end position="371"/>
    </location>
</feature>
<feature type="compositionally biased region" description="Polar residues" evidence="13">
    <location>
        <begin position="337"/>
        <end position="347"/>
    </location>
</feature>
<feature type="domain" description="PEP-utilising enzyme mobile" evidence="14">
    <location>
        <begin position="405"/>
        <end position="475"/>
    </location>
</feature>
<feature type="region of interest" description="Disordered" evidence="13">
    <location>
        <begin position="471"/>
        <end position="499"/>
    </location>
</feature>
<dbReference type="NCBIfam" id="NF005057">
    <property type="entry name" value="PRK06464.1"/>
    <property type="match status" value="1"/>
</dbReference>
<dbReference type="SUPFAM" id="SSF52009">
    <property type="entry name" value="Phosphohistidine domain"/>
    <property type="match status" value="1"/>
</dbReference>
<comment type="similarity">
    <text evidence="4 12">Belongs to the PEP-utilizing enzyme family.</text>
</comment>
<dbReference type="InterPro" id="IPR013815">
    <property type="entry name" value="ATP_grasp_subdomain_1"/>
</dbReference>
<evidence type="ECO:0000256" key="10">
    <source>
        <dbReference type="ARBA" id="ARBA00022842"/>
    </source>
</evidence>
<comment type="caution">
    <text evidence="17">The sequence shown here is derived from an EMBL/GenBank/DDBJ whole genome shotgun (WGS) entry which is preliminary data.</text>
</comment>
<dbReference type="PANTHER" id="PTHR43030:SF1">
    <property type="entry name" value="PHOSPHOENOLPYRUVATE SYNTHASE"/>
    <property type="match status" value="1"/>
</dbReference>
<dbReference type="EC" id="2.7.9.2" evidence="12"/>
<gene>
    <name evidence="17" type="primary">ppsA</name>
    <name evidence="17" type="ORF">ACFO9K_08665</name>
</gene>
<dbReference type="AlphaFoldDB" id="A0ABD5Q0T5"/>
<feature type="compositionally biased region" description="Basic and acidic residues" evidence="13">
    <location>
        <begin position="471"/>
        <end position="496"/>
    </location>
</feature>
<feature type="domain" description="Pyruvate phosphate dikinase AMP/ATP-binding" evidence="15">
    <location>
        <begin position="15"/>
        <end position="340"/>
    </location>
</feature>
<dbReference type="SUPFAM" id="SSF51621">
    <property type="entry name" value="Phosphoenolpyruvate/pyruvate domain"/>
    <property type="match status" value="1"/>
</dbReference>
<evidence type="ECO:0000256" key="9">
    <source>
        <dbReference type="ARBA" id="ARBA00022840"/>
    </source>
</evidence>
<keyword evidence="9 12" id="KW-0067">ATP-binding</keyword>
<evidence type="ECO:0000256" key="1">
    <source>
        <dbReference type="ARBA" id="ARBA00001946"/>
    </source>
</evidence>
<name>A0ABD5Q0T5_9EURY</name>
<evidence type="ECO:0000259" key="14">
    <source>
        <dbReference type="Pfam" id="PF00391"/>
    </source>
</evidence>
<evidence type="ECO:0000256" key="11">
    <source>
        <dbReference type="ARBA" id="ARBA00047700"/>
    </source>
</evidence>
<dbReference type="SUPFAM" id="SSF56059">
    <property type="entry name" value="Glutathione synthetase ATP-binding domain-like"/>
    <property type="match status" value="1"/>
</dbReference>
<dbReference type="GO" id="GO:0046872">
    <property type="term" value="F:metal ion binding"/>
    <property type="evidence" value="ECO:0007669"/>
    <property type="project" value="UniProtKB-KW"/>
</dbReference>